<gene>
    <name evidence="1" type="ORF">ENM66_02400</name>
</gene>
<reference evidence="1" key="1">
    <citation type="journal article" date="2020" name="mSystems">
        <title>Genome- and Community-Level Interaction Insights into Carbon Utilization and Element Cycling Functions of Hydrothermarchaeota in Hydrothermal Sediment.</title>
        <authorList>
            <person name="Zhou Z."/>
            <person name="Liu Y."/>
            <person name="Xu W."/>
            <person name="Pan J."/>
            <person name="Luo Z.H."/>
            <person name="Li M."/>
        </authorList>
    </citation>
    <scope>NUCLEOTIDE SEQUENCE [LARGE SCALE GENOMIC DNA]</scope>
    <source>
        <strain evidence="1">SpSt-1105</strain>
    </source>
</reference>
<name>A0A7J3Z7Q1_9CREN</name>
<organism evidence="1">
    <name type="scientific">Ignisphaera aggregans</name>
    <dbReference type="NCBI Taxonomy" id="334771"/>
    <lineage>
        <taxon>Archaea</taxon>
        <taxon>Thermoproteota</taxon>
        <taxon>Thermoprotei</taxon>
        <taxon>Desulfurococcales</taxon>
        <taxon>Desulfurococcaceae</taxon>
        <taxon>Ignisphaera</taxon>
    </lineage>
</organism>
<evidence type="ECO:0000313" key="1">
    <source>
        <dbReference type="EMBL" id="HHQ50183.1"/>
    </source>
</evidence>
<proteinExistence type="predicted"/>
<protein>
    <submittedName>
        <fullName evidence="1">Uncharacterized protein</fullName>
    </submittedName>
</protein>
<sequence>MGVGGASQYYYNTDLSQQYSSLWVSAKTRRVSGAGFYGITLLNSEGNRLYAIGINTAGRVEVWSYNVEREDGWRRLAQRPIPGYSTTNWYTIVARYEVTATTVNFYVQVYNINGIQVASLSASSRHINRFTPAYIGIDVDDVTAHFEDFITSTADPRYITVSGLAEGYRVEVLDESENLVGFVSNGESVSVSVVTDVVVGTGVDGIIRVYDAQGSLVAEYVASDCILGGDVYTLYPGLYSASFSDVFSFSNVVQLFSANVSLSLTTNTSTTLDLYVNGALVVSRGVSGSFSDSIPIPSNLLQGAQVFNVTLVFRALNPFQVVVSVLQVSGFGYFEDHVIDVHLLGSGTEIRFYNATELISASSLKPLYNVSAYVQFDGSVAIAYNSSSYVLYMVNGSGVYAWNPLGWSLETDGCRAAGPGARVEVVESFIAVLPGEPSSYVCVYDVSRDVVYNISLATYRFYKYTASAVNGSSIVFTALDSRGGVVLASLDLLTNETRQLAVVPLSCAAGLAVDGSRVYIVSCGLWRGITDVEGSGIGVWIYSARARVSSLVIIANTSAVQLLECCDRVEVYRNTLIAVDAQNILVIDRASGLEVEKRVAIYAT</sequence>
<dbReference type="AlphaFoldDB" id="A0A7J3Z7Q1"/>
<dbReference type="EMBL" id="DRYQ01000031">
    <property type="protein sequence ID" value="HHQ50183.1"/>
    <property type="molecule type" value="Genomic_DNA"/>
</dbReference>
<comment type="caution">
    <text evidence="1">The sequence shown here is derived from an EMBL/GenBank/DDBJ whole genome shotgun (WGS) entry which is preliminary data.</text>
</comment>
<accession>A0A7J3Z7Q1</accession>